<accession>A0A1I2SNT7</accession>
<name>A0A1I2SNT7_9BACT</name>
<dbReference type="Proteomes" id="UP000199642">
    <property type="component" value="Unassembled WGS sequence"/>
</dbReference>
<dbReference type="AlphaFoldDB" id="A0A1I2SNT7"/>
<evidence type="ECO:0008006" key="3">
    <source>
        <dbReference type="Google" id="ProtNLM"/>
    </source>
</evidence>
<dbReference type="STRING" id="435880.SAMN04487988_104261"/>
<protein>
    <recommendedName>
        <fullName evidence="3">Thiamine pyrophosphokinase</fullName>
    </recommendedName>
</protein>
<dbReference type="RefSeq" id="WP_092790427.1">
    <property type="nucleotide sequence ID" value="NZ_FOPC01000004.1"/>
</dbReference>
<dbReference type="OrthoDB" id="1132102at2"/>
<dbReference type="EMBL" id="FOPC01000004">
    <property type="protein sequence ID" value="SFG51571.1"/>
    <property type="molecule type" value="Genomic_DNA"/>
</dbReference>
<gene>
    <name evidence="1" type="ORF">SAMN04487988_104261</name>
</gene>
<sequence length="202" mass="23558">MSSHHFVKEQQEPAVFLLNTQQVKYDQVASLLEWVPTVLVWEECLEEVMSWGVKIDVILATEEFQLKNMHLLEEQYPVRFLRSSDTSVLENGLHYLHASQHSGAYLVGFSHTKVSELDPFMQWMDLTVFEDRWRFYPIKSMHFKKWLPKNTIEIYGEEGMPVEISNSNGLIILPLHHATQVDVPEGITEIKASKIFWIGERV</sequence>
<evidence type="ECO:0000313" key="1">
    <source>
        <dbReference type="EMBL" id="SFG51571.1"/>
    </source>
</evidence>
<reference evidence="2" key="1">
    <citation type="submission" date="2016-10" db="EMBL/GenBank/DDBJ databases">
        <authorList>
            <person name="Varghese N."/>
            <person name="Submissions S."/>
        </authorList>
    </citation>
    <scope>NUCLEOTIDE SEQUENCE [LARGE SCALE GENOMIC DNA]</scope>
    <source>
        <strain evidence="2">DSM 19315</strain>
    </source>
</reference>
<proteinExistence type="predicted"/>
<organism evidence="1 2">
    <name type="scientific">Algoriphagus hitonicola</name>
    <dbReference type="NCBI Taxonomy" id="435880"/>
    <lineage>
        <taxon>Bacteria</taxon>
        <taxon>Pseudomonadati</taxon>
        <taxon>Bacteroidota</taxon>
        <taxon>Cytophagia</taxon>
        <taxon>Cytophagales</taxon>
        <taxon>Cyclobacteriaceae</taxon>
        <taxon>Algoriphagus</taxon>
    </lineage>
</organism>
<evidence type="ECO:0000313" key="2">
    <source>
        <dbReference type="Proteomes" id="UP000199642"/>
    </source>
</evidence>
<keyword evidence="2" id="KW-1185">Reference proteome</keyword>